<dbReference type="EMBL" id="MCOG01000127">
    <property type="protein sequence ID" value="ORY40590.1"/>
    <property type="molecule type" value="Genomic_DNA"/>
</dbReference>
<dbReference type="Pfam" id="PF13516">
    <property type="entry name" value="LRR_6"/>
    <property type="match status" value="3"/>
</dbReference>
<dbReference type="InterPro" id="IPR001611">
    <property type="entry name" value="Leu-rich_rpt"/>
</dbReference>
<feature type="compositionally biased region" description="Basic and acidic residues" evidence="1">
    <location>
        <begin position="430"/>
        <end position="448"/>
    </location>
</feature>
<dbReference type="AlphaFoldDB" id="A0A1Y2C0N9"/>
<dbReference type="InterPro" id="IPR053040">
    <property type="entry name" value="LRR-containing_protein_71"/>
</dbReference>
<feature type="compositionally biased region" description="Low complexity" evidence="1">
    <location>
        <begin position="161"/>
        <end position="211"/>
    </location>
</feature>
<dbReference type="PANTHER" id="PTHR46984:SF1">
    <property type="entry name" value="LEUCINE-RICH REPEAT-CONTAINING PROTEIN 71"/>
    <property type="match status" value="1"/>
</dbReference>
<evidence type="ECO:0000313" key="2">
    <source>
        <dbReference type="EMBL" id="ORY40590.1"/>
    </source>
</evidence>
<dbReference type="OrthoDB" id="120976at2759"/>
<dbReference type="InterPro" id="IPR032675">
    <property type="entry name" value="LRR_dom_sf"/>
</dbReference>
<organism evidence="2 3">
    <name type="scientific">Neocallimastix californiae</name>
    <dbReference type="NCBI Taxonomy" id="1754190"/>
    <lineage>
        <taxon>Eukaryota</taxon>
        <taxon>Fungi</taxon>
        <taxon>Fungi incertae sedis</taxon>
        <taxon>Chytridiomycota</taxon>
        <taxon>Chytridiomycota incertae sedis</taxon>
        <taxon>Neocallimastigomycetes</taxon>
        <taxon>Neocallimastigales</taxon>
        <taxon>Neocallimastigaceae</taxon>
        <taxon>Neocallimastix</taxon>
    </lineage>
</organism>
<comment type="caution">
    <text evidence="2">The sequence shown here is derived from an EMBL/GenBank/DDBJ whole genome shotgun (WGS) entry which is preliminary data.</text>
</comment>
<sequence>MPAVAEEEPKKNIEDIKDISEYEPVSNFEVDFKNVCQITKAKPWLLKKSSDIKNFHYPNSQSIFTKNMSKLDTPLNNNNKSNILIKDDDINDVNSFFRRNMNPFEDKRAESYKNNTLDNKSDILENGNNSNYYPNQNPPSEKGKPEGVVNNGKGEQKENTKNNNMNNNNTDSANKNNSNNNNNYNMINSNSMLNNDNNNVMNNNQNVNNGILSNGNPSNIYGLDSENSYVSKFRYTPTINVDVDKNGDDETEKVTKIKVRGWKLNLNIVKALAISINACSTITDLTLWNCGLTAEFMQEFINVITPESQIKSLTLDQNPLLNSDELYAQLITRESPLKYLSLRSNNITNKGAVAISESLKSNKNLNLLNLWNNKIGKEGAEAIAEALKINQTLVGLSLSKNIIKDEGAKAIAKAFSNILLPREEQLARKRTQIEMEKQKREPDEETGTKKGGKGKPQINHQNKTPSSNKDIRQKDAAQGDAKKKVTKVTKKDDKTKKTPDDKGSSNVKDKKAGQDDKNKKADGKKGDGKVKPTKKGKSDDLKDSSEDGDSSGLNMDHMFEINGQGYILGNRTLNILNLSKNELTEEVLNYFYNSLTEQDTTLINIPDELPGLIKLDLSDNNFSLKHPKLEQINQLLNIRNPFIPNEPDASLISNAELREDMTKTTSDFNNLNDN</sequence>
<evidence type="ECO:0000256" key="1">
    <source>
        <dbReference type="SAM" id="MobiDB-lite"/>
    </source>
</evidence>
<feature type="compositionally biased region" description="Polar residues" evidence="1">
    <location>
        <begin position="458"/>
        <end position="468"/>
    </location>
</feature>
<accession>A0A1Y2C0N9</accession>
<protein>
    <submittedName>
        <fullName evidence="2">RNI-like protein</fullName>
    </submittedName>
</protein>
<proteinExistence type="predicted"/>
<feature type="region of interest" description="Disordered" evidence="1">
    <location>
        <begin position="107"/>
        <end position="211"/>
    </location>
</feature>
<keyword evidence="3" id="KW-1185">Reference proteome</keyword>
<dbReference type="SUPFAM" id="SSF52047">
    <property type="entry name" value="RNI-like"/>
    <property type="match status" value="1"/>
</dbReference>
<dbReference type="PANTHER" id="PTHR46984">
    <property type="entry name" value="LEUCINE-RICH REPEAT-CONTAINING PROTEIN 71"/>
    <property type="match status" value="1"/>
</dbReference>
<feature type="region of interest" description="Disordered" evidence="1">
    <location>
        <begin position="430"/>
        <end position="554"/>
    </location>
</feature>
<dbReference type="STRING" id="1754190.A0A1Y2C0N9"/>
<dbReference type="Proteomes" id="UP000193920">
    <property type="component" value="Unassembled WGS sequence"/>
</dbReference>
<gene>
    <name evidence="2" type="ORF">LY90DRAFT_672171</name>
</gene>
<dbReference type="SMART" id="SM00368">
    <property type="entry name" value="LRR_RI"/>
    <property type="match status" value="4"/>
</dbReference>
<feature type="compositionally biased region" description="Low complexity" evidence="1">
    <location>
        <begin position="126"/>
        <end position="140"/>
    </location>
</feature>
<evidence type="ECO:0000313" key="3">
    <source>
        <dbReference type="Proteomes" id="UP000193920"/>
    </source>
</evidence>
<reference evidence="2 3" key="1">
    <citation type="submission" date="2016-08" db="EMBL/GenBank/DDBJ databases">
        <title>A Parts List for Fungal Cellulosomes Revealed by Comparative Genomics.</title>
        <authorList>
            <consortium name="DOE Joint Genome Institute"/>
            <person name="Haitjema C.H."/>
            <person name="Gilmore S.P."/>
            <person name="Henske J.K."/>
            <person name="Solomon K.V."/>
            <person name="De Groot R."/>
            <person name="Kuo A."/>
            <person name="Mondo S.J."/>
            <person name="Salamov A.A."/>
            <person name="Labutti K."/>
            <person name="Zhao Z."/>
            <person name="Chiniquy J."/>
            <person name="Barry K."/>
            <person name="Brewer H.M."/>
            <person name="Purvine S.O."/>
            <person name="Wright A.T."/>
            <person name="Boxma B."/>
            <person name="Van Alen T."/>
            <person name="Hackstein J.H."/>
            <person name="Baker S.E."/>
            <person name="Grigoriev I.V."/>
            <person name="O'Malley M.A."/>
        </authorList>
    </citation>
    <scope>NUCLEOTIDE SEQUENCE [LARGE SCALE GENOMIC DNA]</scope>
    <source>
        <strain evidence="2 3">G1</strain>
    </source>
</reference>
<name>A0A1Y2C0N9_9FUNG</name>
<dbReference type="Gene3D" id="3.80.10.10">
    <property type="entry name" value="Ribonuclease Inhibitor"/>
    <property type="match status" value="2"/>
</dbReference>
<feature type="compositionally biased region" description="Basic and acidic residues" evidence="1">
    <location>
        <begin position="469"/>
        <end position="545"/>
    </location>
</feature>